<evidence type="ECO:0000256" key="3">
    <source>
        <dbReference type="ARBA" id="ARBA00022786"/>
    </source>
</evidence>
<sequence>MSAQQEHPIAQLSTSDREKFEEHLARTGLFKLKCSTRAGTQFPVVFPRYFGTDEEEFTAYRWKAFANRRAGTNVATPRAKPKWTTSTKKSTSMKWSAVVKEGLQEVEKPNGTAKTSIAIQTTLQPLGAVLLRSMYDPKHLPQYPGLAPHGLVNNGNICYMNSVLQALFACPPFSQMLSVIQNLTMGQIQSRTPIMDALVALHESFSHSSPEVLTTTAFYGNIARLPRFSHLKWGRQEDAEEFLGYLLDGLHEEFLESISRLTDKEVTDLQTSITDPSILKSINSALEMIKIGQVNGTSQSEDNGWMEVGANQKLAVKRQVDIKPSPVVELFGGNFRSILQLPNSKKSSITLDPFMHVQLEISNNDTHDLYTAFEKFSMVEEISYGDHTAKKQNLIDKLPKVLIIHLKRFSFVSNDDRNDNFDDYEVVSSKQRRNKTSASHTLPPEPTHAKTYEAGGRIEKLHKKIQYPHNLSLPVSCISSNVMDQPNYKLIGVVYHHGRSTEEGHYTADVLGAENHWSRVDDTLVTQISSDDAIENGMGGGVSNGKSAYILLYEKVAAETV</sequence>
<comment type="catalytic activity">
    <reaction evidence="1 6">
        <text>Thiol-dependent hydrolysis of ester, thioester, amide, peptide and isopeptide bonds formed by the C-terminal Gly of ubiquitin (a 76-residue protein attached to proteins as an intracellular targeting signal).</text>
        <dbReference type="EC" id="3.4.19.12"/>
    </reaction>
</comment>
<keyword evidence="5 6" id="KW-0788">Thiol protease</keyword>
<evidence type="ECO:0000256" key="1">
    <source>
        <dbReference type="ARBA" id="ARBA00000707"/>
    </source>
</evidence>
<dbReference type="InterPro" id="IPR028889">
    <property type="entry name" value="USP"/>
</dbReference>
<reference evidence="9" key="2">
    <citation type="submission" date="2021-01" db="EMBL/GenBank/DDBJ databases">
        <authorList>
            <person name="Schikora-Tamarit M.A."/>
        </authorList>
    </citation>
    <scope>NUCLEOTIDE SEQUENCE</scope>
    <source>
        <strain evidence="9">CBS6075</strain>
    </source>
</reference>
<evidence type="ECO:0000256" key="5">
    <source>
        <dbReference type="ARBA" id="ARBA00022807"/>
    </source>
</evidence>
<dbReference type="GO" id="GO:0016579">
    <property type="term" value="P:protein deubiquitination"/>
    <property type="evidence" value="ECO:0007669"/>
    <property type="project" value="InterPro"/>
</dbReference>
<dbReference type="InterPro" id="IPR038765">
    <property type="entry name" value="Papain-like_cys_pep_sf"/>
</dbReference>
<evidence type="ECO:0000256" key="7">
    <source>
        <dbReference type="SAM" id="MobiDB-lite"/>
    </source>
</evidence>
<reference evidence="9" key="1">
    <citation type="journal article" date="2021" name="Open Biol.">
        <title>Shared evolutionary footprints suggest mitochondrial oxidative damage underlies multiple complex I losses in fungi.</title>
        <authorList>
            <person name="Schikora-Tamarit M.A."/>
            <person name="Marcet-Houben M."/>
            <person name="Nosek J."/>
            <person name="Gabaldon T."/>
        </authorList>
    </citation>
    <scope>NUCLEOTIDE SEQUENCE</scope>
    <source>
        <strain evidence="9">CBS6075</strain>
    </source>
</reference>
<dbReference type="PROSITE" id="PS00973">
    <property type="entry name" value="USP_2"/>
    <property type="match status" value="1"/>
</dbReference>
<dbReference type="Pfam" id="PF00443">
    <property type="entry name" value="UCH"/>
    <property type="match status" value="1"/>
</dbReference>
<dbReference type="InterPro" id="IPR050164">
    <property type="entry name" value="Peptidase_C19"/>
</dbReference>
<dbReference type="GO" id="GO:0005829">
    <property type="term" value="C:cytosol"/>
    <property type="evidence" value="ECO:0007669"/>
    <property type="project" value="TreeGrafter"/>
</dbReference>
<dbReference type="CDD" id="cd02257">
    <property type="entry name" value="Peptidase_C19"/>
    <property type="match status" value="1"/>
</dbReference>
<dbReference type="PANTHER" id="PTHR24006:SF687">
    <property type="entry name" value="UBIQUITIN CARBOXYL-TERMINAL HYDROLASE 10"/>
    <property type="match status" value="1"/>
</dbReference>
<dbReference type="GeneID" id="70233723"/>
<dbReference type="InterPro" id="IPR001394">
    <property type="entry name" value="Peptidase_C19_UCH"/>
</dbReference>
<feature type="domain" description="USP" evidence="8">
    <location>
        <begin position="149"/>
        <end position="556"/>
    </location>
</feature>
<dbReference type="SUPFAM" id="SSF54001">
    <property type="entry name" value="Cysteine proteinases"/>
    <property type="match status" value="1"/>
</dbReference>
<gene>
    <name evidence="9" type="ORF">OGAPHI_001756</name>
</gene>
<dbReference type="GO" id="GO:0004843">
    <property type="term" value="F:cysteine-type deubiquitinase activity"/>
    <property type="evidence" value="ECO:0007669"/>
    <property type="project" value="UniProtKB-UniRule"/>
</dbReference>
<evidence type="ECO:0000313" key="10">
    <source>
        <dbReference type="Proteomes" id="UP000769157"/>
    </source>
</evidence>
<name>A0A9P8P9X9_9ASCO</name>
<keyword evidence="10" id="KW-1185">Reference proteome</keyword>
<dbReference type="Proteomes" id="UP000769157">
    <property type="component" value="Unassembled WGS sequence"/>
</dbReference>
<dbReference type="GO" id="GO:0005634">
    <property type="term" value="C:nucleus"/>
    <property type="evidence" value="ECO:0007669"/>
    <property type="project" value="TreeGrafter"/>
</dbReference>
<dbReference type="AlphaFoldDB" id="A0A9P8P9X9"/>
<evidence type="ECO:0000259" key="8">
    <source>
        <dbReference type="PROSITE" id="PS50235"/>
    </source>
</evidence>
<dbReference type="RefSeq" id="XP_046062416.1">
    <property type="nucleotide sequence ID" value="XM_046202551.1"/>
</dbReference>
<evidence type="ECO:0000313" key="9">
    <source>
        <dbReference type="EMBL" id="KAH3668002.1"/>
    </source>
</evidence>
<dbReference type="InterPro" id="IPR018200">
    <property type="entry name" value="USP_CS"/>
</dbReference>
<evidence type="ECO:0000256" key="4">
    <source>
        <dbReference type="ARBA" id="ARBA00022801"/>
    </source>
</evidence>
<evidence type="ECO:0000256" key="2">
    <source>
        <dbReference type="ARBA" id="ARBA00022670"/>
    </source>
</evidence>
<dbReference type="GO" id="GO:0006508">
    <property type="term" value="P:proteolysis"/>
    <property type="evidence" value="ECO:0007669"/>
    <property type="project" value="UniProtKB-KW"/>
</dbReference>
<feature type="region of interest" description="Disordered" evidence="7">
    <location>
        <begin position="428"/>
        <end position="449"/>
    </location>
</feature>
<comment type="similarity">
    <text evidence="6">Belongs to the peptidase C19 family.</text>
</comment>
<evidence type="ECO:0000256" key="6">
    <source>
        <dbReference type="RuleBase" id="RU366025"/>
    </source>
</evidence>
<dbReference type="Gene3D" id="3.90.70.10">
    <property type="entry name" value="Cysteine proteinases"/>
    <property type="match status" value="1"/>
</dbReference>
<organism evidence="9 10">
    <name type="scientific">Ogataea philodendri</name>
    <dbReference type="NCBI Taxonomy" id="1378263"/>
    <lineage>
        <taxon>Eukaryota</taxon>
        <taxon>Fungi</taxon>
        <taxon>Dikarya</taxon>
        <taxon>Ascomycota</taxon>
        <taxon>Saccharomycotina</taxon>
        <taxon>Pichiomycetes</taxon>
        <taxon>Pichiales</taxon>
        <taxon>Pichiaceae</taxon>
        <taxon>Ogataea</taxon>
    </lineage>
</organism>
<keyword evidence="3 6" id="KW-0833">Ubl conjugation pathway</keyword>
<dbReference type="EC" id="3.4.19.12" evidence="6"/>
<keyword evidence="4 6" id="KW-0378">Hydrolase</keyword>
<proteinExistence type="inferred from homology"/>
<dbReference type="PROSITE" id="PS00972">
    <property type="entry name" value="USP_1"/>
    <property type="match status" value="1"/>
</dbReference>
<protein>
    <recommendedName>
        <fullName evidence="6">Ubiquitin carboxyl-terminal hydrolase</fullName>
        <ecNumber evidence="6">3.4.19.12</ecNumber>
    </recommendedName>
</protein>
<dbReference type="EMBL" id="JAEUBE010000158">
    <property type="protein sequence ID" value="KAH3668002.1"/>
    <property type="molecule type" value="Genomic_DNA"/>
</dbReference>
<dbReference type="PANTHER" id="PTHR24006">
    <property type="entry name" value="UBIQUITIN CARBOXYL-TERMINAL HYDROLASE"/>
    <property type="match status" value="1"/>
</dbReference>
<dbReference type="OrthoDB" id="429671at2759"/>
<keyword evidence="2 6" id="KW-0645">Protease</keyword>
<accession>A0A9P8P9X9</accession>
<dbReference type="PROSITE" id="PS50235">
    <property type="entry name" value="USP_3"/>
    <property type="match status" value="1"/>
</dbReference>
<comment type="caution">
    <text evidence="9">The sequence shown here is derived from an EMBL/GenBank/DDBJ whole genome shotgun (WGS) entry which is preliminary data.</text>
</comment>